<organism evidence="2">
    <name type="scientific">Nothobranchius korthausae</name>
    <dbReference type="NCBI Taxonomy" id="1143690"/>
    <lineage>
        <taxon>Eukaryota</taxon>
        <taxon>Metazoa</taxon>
        <taxon>Chordata</taxon>
        <taxon>Craniata</taxon>
        <taxon>Vertebrata</taxon>
        <taxon>Euteleostomi</taxon>
        <taxon>Actinopterygii</taxon>
        <taxon>Neopterygii</taxon>
        <taxon>Teleostei</taxon>
        <taxon>Neoteleostei</taxon>
        <taxon>Acanthomorphata</taxon>
        <taxon>Ovalentaria</taxon>
        <taxon>Atherinomorphae</taxon>
        <taxon>Cyprinodontiformes</taxon>
        <taxon>Nothobranchiidae</taxon>
        <taxon>Nothobranchius</taxon>
    </lineage>
</organism>
<feature type="region of interest" description="Disordered" evidence="1">
    <location>
        <begin position="211"/>
        <end position="249"/>
    </location>
</feature>
<protein>
    <submittedName>
        <fullName evidence="2">Chromosome 17 open reading frame 96</fullName>
    </submittedName>
</protein>
<proteinExistence type="predicted"/>
<evidence type="ECO:0000313" key="2">
    <source>
        <dbReference type="EMBL" id="SBQ52665.1"/>
    </source>
</evidence>
<dbReference type="InterPro" id="IPR027971">
    <property type="entry name" value="EPOP"/>
</dbReference>
<dbReference type="PANTHER" id="PTHR23187:SF4">
    <property type="entry name" value="SKI_DACH DOMAIN-CONTAINING PROTEIN 1"/>
    <property type="match status" value="1"/>
</dbReference>
<feature type="compositionally biased region" description="Basic residues" evidence="1">
    <location>
        <begin position="127"/>
        <end position="138"/>
    </location>
</feature>
<dbReference type="Pfam" id="PF15223">
    <property type="entry name" value="EPOP"/>
    <property type="match status" value="1"/>
</dbReference>
<name>A0A1A8EZY4_9TELE</name>
<reference evidence="2" key="1">
    <citation type="submission" date="2016-05" db="EMBL/GenBank/DDBJ databases">
        <authorList>
            <person name="Lavstsen T."/>
            <person name="Jespersen J.S."/>
        </authorList>
    </citation>
    <scope>NUCLEOTIDE SEQUENCE</scope>
    <source>
        <tissue evidence="2">Brain</tissue>
    </source>
</reference>
<gene>
    <name evidence="2" type="primary">C24H17ORF96</name>
</gene>
<dbReference type="InterPro" id="IPR052119">
    <property type="entry name" value="ElonginBC-PRC2_ViralRestrict"/>
</dbReference>
<dbReference type="AlphaFoldDB" id="A0A1A8EZY4"/>
<dbReference type="EMBL" id="HAEB01006138">
    <property type="protein sequence ID" value="SBQ52665.1"/>
    <property type="molecule type" value="Transcribed_RNA"/>
</dbReference>
<feature type="compositionally biased region" description="Low complexity" evidence="1">
    <location>
        <begin position="1"/>
        <end position="11"/>
    </location>
</feature>
<sequence length="249" mass="27217">SYSSDTESSTYSDRDSDFGSGFSTSSSSEEEDDTESSEAPVTPLPDSRSTRTPPFSLHNVKVKVEESWDEYEYQACVVKCKRDKEDSSVEKSAPRSPGPQTCRSSQDAPQEEEGEQRHRNIRTPVQKGKKPRISRAKSKPNAPKVATKAASSSPASSSRSAGCEETEDLPSRRKRTTVASPAKTPFSLMANFPDPPSLVVDSDGDLCPAYSLNSLRGPGPPPPSHPVWRWQPGGQILPPPPHAQRTRKY</sequence>
<feature type="compositionally biased region" description="Basic and acidic residues" evidence="1">
    <location>
        <begin position="81"/>
        <end position="93"/>
    </location>
</feature>
<dbReference type="PANTHER" id="PTHR23187">
    <property type="entry name" value="FLJ44216 PROTEIN-RELATED"/>
    <property type="match status" value="1"/>
</dbReference>
<feature type="region of interest" description="Disordered" evidence="1">
    <location>
        <begin position="1"/>
        <end position="60"/>
    </location>
</feature>
<feature type="compositionally biased region" description="Low complexity" evidence="1">
    <location>
        <begin position="18"/>
        <end position="27"/>
    </location>
</feature>
<feature type="compositionally biased region" description="Low complexity" evidence="1">
    <location>
        <begin position="149"/>
        <end position="161"/>
    </location>
</feature>
<feature type="region of interest" description="Disordered" evidence="1">
    <location>
        <begin position="81"/>
        <end position="192"/>
    </location>
</feature>
<accession>A0A1A8EZY4</accession>
<reference evidence="2" key="2">
    <citation type="submission" date="2016-06" db="EMBL/GenBank/DDBJ databases">
        <title>The genome of a short-lived fish provides insights into sex chromosome evolution and the genetic control of aging.</title>
        <authorList>
            <person name="Reichwald K."/>
            <person name="Felder M."/>
            <person name="Petzold A."/>
            <person name="Koch P."/>
            <person name="Groth M."/>
            <person name="Platzer M."/>
        </authorList>
    </citation>
    <scope>NUCLEOTIDE SEQUENCE</scope>
    <source>
        <tissue evidence="2">Brain</tissue>
    </source>
</reference>
<evidence type="ECO:0000256" key="1">
    <source>
        <dbReference type="SAM" id="MobiDB-lite"/>
    </source>
</evidence>
<feature type="compositionally biased region" description="Polar residues" evidence="1">
    <location>
        <begin position="98"/>
        <end position="108"/>
    </location>
</feature>
<feature type="non-terminal residue" evidence="2">
    <location>
        <position position="1"/>
    </location>
</feature>